<accession>A0A494W8M1</accession>
<dbReference type="PANTHER" id="PTHR43431">
    <property type="entry name" value="OXIDOREDUCTASE, SHORT CHAIN DEHYDROGENASE/REDUCTASE FAMILY (AFU_ORTHOLOGUE AFUA_5G14000)"/>
    <property type="match status" value="1"/>
</dbReference>
<dbReference type="AlphaFoldDB" id="A0A494W8M1"/>
<dbReference type="KEGG" id="sami:SAMIE_1004910"/>
<gene>
    <name evidence="1" type="ORF">SAMIE_1004910</name>
</gene>
<sequence>MEPTHYKTALIIGAGSGISAAAARAFTASGMKVALAARDARKLDGLAAETGAAVFAVDAADPAGVRSLFDQVDGSIGSPEVVLYNPGARAHGPLADIDPEDVRTAIEICAFGGFLAIQQAARRMVPKGYGAILLTGATASIKGYPLSAAFAMGKFALRGLAQSAARELGPRGVHVAHFIIDGAVSKVGSDPDAAQLSSESIARVFLDVLRQPRDAWTQEIDLRPWAEAF</sequence>
<dbReference type="InterPro" id="IPR002347">
    <property type="entry name" value="SDR_fam"/>
</dbReference>
<proteinExistence type="predicted"/>
<organism evidence="1 2">
    <name type="scientific">Sphingobium amiense</name>
    <dbReference type="NCBI Taxonomy" id="135719"/>
    <lineage>
        <taxon>Bacteria</taxon>
        <taxon>Pseudomonadati</taxon>
        <taxon>Pseudomonadota</taxon>
        <taxon>Alphaproteobacteria</taxon>
        <taxon>Sphingomonadales</taxon>
        <taxon>Sphingomonadaceae</taxon>
        <taxon>Sphingobium</taxon>
    </lineage>
</organism>
<keyword evidence="2" id="KW-1185">Reference proteome</keyword>
<dbReference type="Pfam" id="PF00106">
    <property type="entry name" value="adh_short"/>
    <property type="match status" value="1"/>
</dbReference>
<dbReference type="PANTHER" id="PTHR43431:SF7">
    <property type="entry name" value="OXIDOREDUCTASE, SHORT CHAIN DEHYDROGENASE_REDUCTASE FAMILY (AFU_ORTHOLOGUE AFUA_5G14000)"/>
    <property type="match status" value="1"/>
</dbReference>
<protein>
    <submittedName>
        <fullName evidence="1">Oxidoreductase</fullName>
    </submittedName>
</protein>
<evidence type="ECO:0000313" key="1">
    <source>
        <dbReference type="EMBL" id="BBD96990.1"/>
    </source>
</evidence>
<dbReference type="Gene3D" id="3.40.50.720">
    <property type="entry name" value="NAD(P)-binding Rossmann-like Domain"/>
    <property type="match status" value="1"/>
</dbReference>
<dbReference type="InterPro" id="IPR036291">
    <property type="entry name" value="NAD(P)-bd_dom_sf"/>
</dbReference>
<dbReference type="EMBL" id="AP018664">
    <property type="protein sequence ID" value="BBD96990.1"/>
    <property type="molecule type" value="Genomic_DNA"/>
</dbReference>
<dbReference type="PRINTS" id="PR00081">
    <property type="entry name" value="GDHRDH"/>
</dbReference>
<evidence type="ECO:0000313" key="2">
    <source>
        <dbReference type="Proteomes" id="UP000279959"/>
    </source>
</evidence>
<dbReference type="Proteomes" id="UP000279959">
    <property type="component" value="Chromosome"/>
</dbReference>
<reference evidence="1 2" key="1">
    <citation type="submission" date="2018-05" db="EMBL/GenBank/DDBJ databases">
        <title>Complete Genome Sequence of the Nonylphenol-Degrading Bacterium Sphingobium amiense DSM 16289T.</title>
        <authorList>
            <person name="Ootsuka M."/>
            <person name="Nishizawa T."/>
            <person name="Ohta H."/>
        </authorList>
    </citation>
    <scope>NUCLEOTIDE SEQUENCE [LARGE SCALE GENOMIC DNA]</scope>
    <source>
        <strain evidence="1 2">DSM 16289</strain>
    </source>
</reference>
<dbReference type="RefSeq" id="WP_066697835.1">
    <property type="nucleotide sequence ID" value="NZ_AP018664.1"/>
</dbReference>
<name>A0A494W8M1_9SPHN</name>
<dbReference type="SUPFAM" id="SSF51735">
    <property type="entry name" value="NAD(P)-binding Rossmann-fold domains"/>
    <property type="match status" value="1"/>
</dbReference>